<proteinExistence type="inferred from homology"/>
<accession>A0A8S1ZMV9</accession>
<dbReference type="InterPro" id="IPR036397">
    <property type="entry name" value="RNaseH_sf"/>
</dbReference>
<dbReference type="InterPro" id="IPR006941">
    <property type="entry name" value="RNase_CAF1"/>
</dbReference>
<dbReference type="Gene3D" id="3.30.420.10">
    <property type="entry name" value="Ribonuclease H-like superfamily/Ribonuclease H"/>
    <property type="match status" value="2"/>
</dbReference>
<reference evidence="5" key="1">
    <citation type="submission" date="2021-01" db="EMBL/GenBank/DDBJ databases">
        <authorList>
            <person name="Bezrukov I."/>
        </authorList>
    </citation>
    <scope>NUCLEOTIDE SEQUENCE</scope>
</reference>
<feature type="region of interest" description="Disordered" evidence="4">
    <location>
        <begin position="584"/>
        <end position="603"/>
    </location>
</feature>
<keyword evidence="6" id="KW-1185">Reference proteome</keyword>
<evidence type="ECO:0000256" key="3">
    <source>
        <dbReference type="SAM" id="Coils"/>
    </source>
</evidence>
<evidence type="ECO:0000256" key="1">
    <source>
        <dbReference type="ARBA" id="ARBA00001968"/>
    </source>
</evidence>
<dbReference type="EMBL" id="LR999451">
    <property type="protein sequence ID" value="CAE5960268.1"/>
    <property type="molecule type" value="Genomic_DNA"/>
</dbReference>
<protein>
    <submittedName>
        <fullName evidence="5">Uncharacterized protein</fullName>
    </submittedName>
</protein>
<name>A0A8S1ZMV9_ARAAE</name>
<dbReference type="PANTHER" id="PTHR15092">
    <property type="entry name" value="POLY A -SPECIFIC RIBONUCLEASE/TARGET OF EGR1, MEMBER 1"/>
    <property type="match status" value="1"/>
</dbReference>
<gene>
    <name evidence="5" type="ORF">AARE701A_LOCUS3718</name>
</gene>
<comment type="cofactor">
    <cofactor evidence="1">
        <name>a divalent metal cation</name>
        <dbReference type="ChEBI" id="CHEBI:60240"/>
    </cofactor>
</comment>
<organism evidence="5 6">
    <name type="scientific">Arabidopsis arenosa</name>
    <name type="common">Sand rock-cress</name>
    <name type="synonym">Cardaminopsis arenosa</name>
    <dbReference type="NCBI Taxonomy" id="38785"/>
    <lineage>
        <taxon>Eukaryota</taxon>
        <taxon>Viridiplantae</taxon>
        <taxon>Streptophyta</taxon>
        <taxon>Embryophyta</taxon>
        <taxon>Tracheophyta</taxon>
        <taxon>Spermatophyta</taxon>
        <taxon>Magnoliopsida</taxon>
        <taxon>eudicotyledons</taxon>
        <taxon>Gunneridae</taxon>
        <taxon>Pentapetalae</taxon>
        <taxon>rosids</taxon>
        <taxon>malvids</taxon>
        <taxon>Brassicales</taxon>
        <taxon>Brassicaceae</taxon>
        <taxon>Camelineae</taxon>
        <taxon>Arabidopsis</taxon>
    </lineage>
</organism>
<dbReference type="Proteomes" id="UP000682877">
    <property type="component" value="Chromosome 1"/>
</dbReference>
<comment type="similarity">
    <text evidence="2">Belongs to the CAF1 family.</text>
</comment>
<dbReference type="InterPro" id="IPR051181">
    <property type="entry name" value="CAF1_poly(A)_ribonucleases"/>
</dbReference>
<dbReference type="PANTHER" id="PTHR15092:SF22">
    <property type="entry name" value="POLY(A)-SPECIFIC RIBONUCLEASE PNLDC1"/>
    <property type="match status" value="1"/>
</dbReference>
<dbReference type="Pfam" id="PF04857">
    <property type="entry name" value="CAF1"/>
    <property type="match status" value="1"/>
</dbReference>
<dbReference type="AlphaFoldDB" id="A0A8S1ZMV9"/>
<dbReference type="InterPro" id="IPR012337">
    <property type="entry name" value="RNaseH-like_sf"/>
</dbReference>
<dbReference type="GO" id="GO:0000175">
    <property type="term" value="F:3'-5'-RNA exonuclease activity"/>
    <property type="evidence" value="ECO:0007669"/>
    <property type="project" value="TreeGrafter"/>
</dbReference>
<dbReference type="GO" id="GO:0003723">
    <property type="term" value="F:RNA binding"/>
    <property type="evidence" value="ECO:0007669"/>
    <property type="project" value="TreeGrafter"/>
</dbReference>
<feature type="coiled-coil region" evidence="3">
    <location>
        <begin position="242"/>
        <end position="269"/>
    </location>
</feature>
<evidence type="ECO:0000313" key="6">
    <source>
        <dbReference type="Proteomes" id="UP000682877"/>
    </source>
</evidence>
<evidence type="ECO:0000256" key="4">
    <source>
        <dbReference type="SAM" id="MobiDB-lite"/>
    </source>
</evidence>
<evidence type="ECO:0000313" key="5">
    <source>
        <dbReference type="EMBL" id="CAE5960268.1"/>
    </source>
</evidence>
<feature type="compositionally biased region" description="Basic and acidic residues" evidence="4">
    <location>
        <begin position="589"/>
        <end position="603"/>
    </location>
</feature>
<keyword evidence="3" id="KW-0175">Coiled coil</keyword>
<evidence type="ECO:0000256" key="2">
    <source>
        <dbReference type="ARBA" id="ARBA00008372"/>
    </source>
</evidence>
<sequence>MRRHKRWPLKPLACSFSSSAAEKVTTSTAASATAAFPLKHVTRSNFETTLIDLRSLSSTATDVRYLKVKDSAEKFAVVQFGVCPFRWDSRTQSFVSHPHNFFVFPRQELTFDPPAHEFLCQTTSMDFLAKYQFDFNTCIHEGISYLSRRQEEEASKRLEMLHGEEGIDSSSETEDLKLVRLADTLFASMETVFHHMRPALSLKGFTSHQLRVISSVLGKHFGDLVYIQSNDKDSCSQGFVVYTDSESDKENLMKEAKDERKRLAKRKIQSAIGFRQVIDLLASEKKLIVGHNCFLDIAHVYSKFVGPLPSTAEKFVASINSHFPYIVDTKILLNVNPMLHQRMKKSSTSLSSAFSSLCPQIEFSSRSSDSFLQQRVNIDVEIDNVRCSNWNAGGKHEAGYDAFMTGCIFAQACNHLGFDFKQHSQLDNFAQNEKLEKYINRLYLSWTRGDIIDLRTGHSNADNWRVSKFKYENIVLIWNFPRKLKAREIKECICKAFGSASVTSVYHLDESAVFVLFKNSELVWDFLTLKRQLESTDGPVSVLHPLSKILEGGNTGAADYEAYKEICSSHISKILFSDQAETVGVKSRTRPDPQGETERREENTVAVTHKASDLIDAFLANREEVETATTN</sequence>
<dbReference type="SUPFAM" id="SSF53098">
    <property type="entry name" value="Ribonuclease H-like"/>
    <property type="match status" value="1"/>
</dbReference>